<dbReference type="CDD" id="cd08547">
    <property type="entry name" value="Type_II_cohesin"/>
    <property type="match status" value="1"/>
</dbReference>
<comment type="caution">
    <text evidence="3">The sequence shown here is derived from an EMBL/GenBank/DDBJ whole genome shotgun (WGS) entry which is preliminary data.</text>
</comment>
<dbReference type="SUPFAM" id="SSF49384">
    <property type="entry name" value="Carbohydrate-binding domain"/>
    <property type="match status" value="1"/>
</dbReference>
<gene>
    <name evidence="3" type="ORF">COS76_02495</name>
</gene>
<feature type="transmembrane region" description="Helical" evidence="1">
    <location>
        <begin position="7"/>
        <end position="26"/>
    </location>
</feature>
<keyword evidence="1" id="KW-1133">Transmembrane helix</keyword>
<dbReference type="GO" id="GO:0030246">
    <property type="term" value="F:carbohydrate binding"/>
    <property type="evidence" value="ECO:0007669"/>
    <property type="project" value="InterPro"/>
</dbReference>
<protein>
    <recommendedName>
        <fullName evidence="2">Cohesin domain-containing protein</fullName>
    </recommendedName>
</protein>
<reference evidence="4" key="1">
    <citation type="submission" date="2017-09" db="EMBL/GenBank/DDBJ databases">
        <title>Depth-based differentiation of microbial function through sediment-hosted aquifers and enrichment of novel symbionts in the deep terrestrial subsurface.</title>
        <authorList>
            <person name="Probst A.J."/>
            <person name="Ladd B."/>
            <person name="Jarett J.K."/>
            <person name="Geller-Mcgrath D.E."/>
            <person name="Sieber C.M.K."/>
            <person name="Emerson J.B."/>
            <person name="Anantharaman K."/>
            <person name="Thomas B.C."/>
            <person name="Malmstrom R."/>
            <person name="Stieglmeier M."/>
            <person name="Klingl A."/>
            <person name="Woyke T."/>
            <person name="Ryan C.M."/>
            <person name="Banfield J.F."/>
        </authorList>
    </citation>
    <scope>NUCLEOTIDE SEQUENCE [LARGE SCALE GENOMIC DNA]</scope>
</reference>
<dbReference type="EMBL" id="PEVY01000052">
    <property type="protein sequence ID" value="PIU75110.1"/>
    <property type="molecule type" value="Genomic_DNA"/>
</dbReference>
<proteinExistence type="predicted"/>
<dbReference type="InterPro" id="IPR002102">
    <property type="entry name" value="Cohesin_dom"/>
</dbReference>
<dbReference type="AlphaFoldDB" id="A0A2M7AWU5"/>
<dbReference type="Gene3D" id="2.60.40.680">
    <property type="match status" value="1"/>
</dbReference>
<dbReference type="GO" id="GO:0000272">
    <property type="term" value="P:polysaccharide catabolic process"/>
    <property type="evidence" value="ECO:0007669"/>
    <property type="project" value="InterPro"/>
</dbReference>
<dbReference type="Pfam" id="PF00963">
    <property type="entry name" value="Cohesin"/>
    <property type="match status" value="1"/>
</dbReference>
<feature type="domain" description="Cohesin" evidence="2">
    <location>
        <begin position="74"/>
        <end position="177"/>
    </location>
</feature>
<name>A0A2M7AWU5_9BACT</name>
<dbReference type="InterPro" id="IPR008965">
    <property type="entry name" value="CBM2/CBM3_carb-bd_dom_sf"/>
</dbReference>
<evidence type="ECO:0000313" key="3">
    <source>
        <dbReference type="EMBL" id="PIU75110.1"/>
    </source>
</evidence>
<evidence type="ECO:0000313" key="4">
    <source>
        <dbReference type="Proteomes" id="UP000228775"/>
    </source>
</evidence>
<sequence>MKNLYTILFVVIGVAVIFGAGFYASLVAKDLNVPWVVNFHLIKPENNGQVPGDKKTALATDRKAVLSFLPLSGKQKVGDNLNVQVVLDSQDQAAYGADIFINYDPTILDLVPIAEMEPEDCVDESDCAELGTRVIKDWQEGKIVFSYLAPAQVVWHNEIRIAELSFKIKRAGQADLKFLFEKDSTSDCNVAGENGQDILGQVYDAHFNIID</sequence>
<accession>A0A2M7AWU5</accession>
<organism evidence="3 4">
    <name type="scientific">Candidatus Portnoybacteria bacterium CG06_land_8_20_14_3_00_39_12</name>
    <dbReference type="NCBI Taxonomy" id="1974809"/>
    <lineage>
        <taxon>Bacteria</taxon>
        <taxon>Candidatus Portnoyibacteriota</taxon>
    </lineage>
</organism>
<evidence type="ECO:0000259" key="2">
    <source>
        <dbReference type="Pfam" id="PF00963"/>
    </source>
</evidence>
<dbReference type="Proteomes" id="UP000228775">
    <property type="component" value="Unassembled WGS sequence"/>
</dbReference>
<keyword evidence="1" id="KW-0472">Membrane</keyword>
<keyword evidence="1" id="KW-0812">Transmembrane</keyword>
<evidence type="ECO:0000256" key="1">
    <source>
        <dbReference type="SAM" id="Phobius"/>
    </source>
</evidence>